<dbReference type="InterPro" id="IPR014985">
    <property type="entry name" value="WbqC"/>
</dbReference>
<organism evidence="1 3">
    <name type="scientific">Bacteroides thetaiotaomicron</name>
    <dbReference type="NCBI Taxonomy" id="818"/>
    <lineage>
        <taxon>Bacteria</taxon>
        <taxon>Pseudomonadati</taxon>
        <taxon>Bacteroidota</taxon>
        <taxon>Bacteroidia</taxon>
        <taxon>Bacteroidales</taxon>
        <taxon>Bacteroidaceae</taxon>
        <taxon>Bacteroides</taxon>
    </lineage>
</organism>
<accession>A0A1H7RD92</accession>
<dbReference type="Proteomes" id="UP001156218">
    <property type="component" value="Chromosome"/>
</dbReference>
<evidence type="ECO:0000313" key="4">
    <source>
        <dbReference type="Proteomes" id="UP001156218"/>
    </source>
</evidence>
<dbReference type="EMBL" id="WCRS01000001">
    <property type="protein sequence ID" value="KAB4479198.1"/>
    <property type="molecule type" value="Genomic_DNA"/>
</dbReference>
<evidence type="ECO:0000313" key="3">
    <source>
        <dbReference type="Proteomes" id="UP000488521"/>
    </source>
</evidence>
<gene>
    <name evidence="1" type="ORF">GAN59_01355</name>
    <name evidence="2" type="ORF">KQP68_16090</name>
</gene>
<reference evidence="1 3" key="1">
    <citation type="journal article" date="2019" name="Nat. Med.">
        <title>A library of human gut bacterial isolates paired with longitudinal multiomics data enables mechanistic microbiome research.</title>
        <authorList>
            <person name="Poyet M."/>
            <person name="Groussin M."/>
            <person name="Gibbons S.M."/>
            <person name="Avila-Pacheco J."/>
            <person name="Jiang X."/>
            <person name="Kearney S.M."/>
            <person name="Perrotta A.R."/>
            <person name="Berdy B."/>
            <person name="Zhao S."/>
            <person name="Lieberman T.D."/>
            <person name="Swanson P.K."/>
            <person name="Smith M."/>
            <person name="Roesemann S."/>
            <person name="Alexander J.E."/>
            <person name="Rich S.A."/>
            <person name="Livny J."/>
            <person name="Vlamakis H."/>
            <person name="Clish C."/>
            <person name="Bullock K."/>
            <person name="Deik A."/>
            <person name="Scott J."/>
            <person name="Pierce K.A."/>
            <person name="Xavier R.J."/>
            <person name="Alm E.J."/>
        </authorList>
    </citation>
    <scope>NUCLEOTIDE SEQUENCE [LARGE SCALE GENOMIC DNA]</scope>
    <source>
        <strain evidence="1 3">BIOML-A156</strain>
    </source>
</reference>
<protein>
    <submittedName>
        <fullName evidence="1">WbqC family protein</fullName>
    </submittedName>
</protein>
<dbReference type="AlphaFoldDB" id="A0A1H7RD92"/>
<reference evidence="2 4" key="2">
    <citation type="submission" date="2021-06" db="EMBL/GenBank/DDBJ databases">
        <title>Interrogation of the integrated mobile genetic elements in gut-associated Bacteroides with a consensus prediction approach.</title>
        <authorList>
            <person name="Campbell D.E."/>
            <person name="Leigh J.R."/>
            <person name="Kim T."/>
            <person name="England W."/>
            <person name="Whitaker R.J."/>
            <person name="Degnan P.H."/>
        </authorList>
    </citation>
    <scope>NUCLEOTIDE SEQUENCE [LARGE SCALE GENOMIC DNA]</scope>
    <source>
        <strain evidence="2 4">WAL8669</strain>
    </source>
</reference>
<proteinExistence type="predicted"/>
<dbReference type="Proteomes" id="UP000488521">
    <property type="component" value="Unassembled WGS sequence"/>
</dbReference>
<dbReference type="Pfam" id="PF08889">
    <property type="entry name" value="WbqC"/>
    <property type="match status" value="1"/>
</dbReference>
<evidence type="ECO:0000313" key="1">
    <source>
        <dbReference type="EMBL" id="KAB4479198.1"/>
    </source>
</evidence>
<dbReference type="EMBL" id="CP083680">
    <property type="protein sequence ID" value="UYU65097.1"/>
    <property type="molecule type" value="Genomic_DNA"/>
</dbReference>
<dbReference type="RefSeq" id="WP_074857893.1">
    <property type="nucleotide sequence ID" value="NZ_CAXSVM010000003.1"/>
</dbReference>
<name>A0A1H7RD92_BACT4</name>
<sequence>MKLGIMQPYFMPYIGYFQLMKAVDKYVVYDDVNYIKGGWANRNHILINGEKEMFTVTLQKASPNKLFNEIVIGDDFKKLMKTLQMNYSRAINFDQTMVLMERIISFPNKQLAVFIANSFREILSYLSVETEILMSSEIPKDNSLRGKDKIIQICEILGADTYYNAVGGKNLYDQEEFREHGITLNFVDSLPQVYSQLHTREFVSGLSMIDVLMNNTKDKVNSLLESYQIKY</sequence>
<evidence type="ECO:0000313" key="2">
    <source>
        <dbReference type="EMBL" id="UYU65097.1"/>
    </source>
</evidence>